<dbReference type="InterPro" id="IPR020555">
    <property type="entry name" value="MECDP_synthase_CS"/>
</dbReference>
<comment type="caution">
    <text evidence="15">The sequence shown here is derived from an EMBL/GenBank/DDBJ whole genome shotgun (WGS) entry which is preliminary data.</text>
</comment>
<keyword evidence="8 13" id="KW-0548">Nucleotidyltransferase</keyword>
<feature type="binding site" evidence="13">
    <location>
        <position position="239"/>
    </location>
    <ligand>
        <name>a divalent metal cation</name>
        <dbReference type="ChEBI" id="CHEBI:60240"/>
    </ligand>
</feature>
<evidence type="ECO:0000256" key="13">
    <source>
        <dbReference type="HAMAP-Rule" id="MF_01520"/>
    </source>
</evidence>
<dbReference type="Gene3D" id="3.30.1330.50">
    <property type="entry name" value="2-C-methyl-D-erythritol 2,4-cyclodiphosphate synthase"/>
    <property type="match status" value="1"/>
</dbReference>
<feature type="binding site" evidence="13">
    <location>
        <position position="241"/>
    </location>
    <ligand>
        <name>a divalent metal cation</name>
        <dbReference type="ChEBI" id="CHEBI:60240"/>
    </ligand>
</feature>
<dbReference type="SUPFAM" id="SSF69765">
    <property type="entry name" value="IpsF-like"/>
    <property type="match status" value="1"/>
</dbReference>
<dbReference type="HAMAP" id="MF_00108">
    <property type="entry name" value="IspD"/>
    <property type="match status" value="1"/>
</dbReference>
<dbReference type="NCBIfam" id="TIGR00453">
    <property type="entry name" value="ispD"/>
    <property type="match status" value="1"/>
</dbReference>
<comment type="catalytic activity">
    <reaction evidence="1 13">
        <text>4-CDP-2-C-methyl-D-erythritol 2-phosphate = 2-C-methyl-D-erythritol 2,4-cyclic diphosphate + CMP</text>
        <dbReference type="Rhea" id="RHEA:23864"/>
        <dbReference type="ChEBI" id="CHEBI:57919"/>
        <dbReference type="ChEBI" id="CHEBI:58483"/>
        <dbReference type="ChEBI" id="CHEBI:60377"/>
        <dbReference type="EC" id="4.6.1.12"/>
    </reaction>
</comment>
<evidence type="ECO:0000256" key="10">
    <source>
        <dbReference type="ARBA" id="ARBA00023229"/>
    </source>
</evidence>
<dbReference type="PANTHER" id="PTHR43181:SF1">
    <property type="entry name" value="2-C-METHYL-D-ERYTHRITOL 2,4-CYCLODIPHOSPHATE SYNTHASE, CHLOROPLASTIC"/>
    <property type="match status" value="1"/>
</dbReference>
<gene>
    <name evidence="13 15" type="primary">ispDF</name>
    <name evidence="15" type="ORF">TISLANDTSLP1_03010</name>
</gene>
<feature type="site" description="Transition state stabilizer" evidence="13">
    <location>
        <position position="360"/>
    </location>
</feature>
<comment type="caution">
    <text evidence="13">Lacks conserved residue(s) required for the propagation of feature annotation.</text>
</comment>
<comment type="pathway">
    <text evidence="5 13">Isoprenoid biosynthesis; isopentenyl diphosphate biosynthesis via DXP pathway; isopentenyl diphosphate from 1-deoxy-D-xylulose 5-phosphate: step 2/6.</text>
</comment>
<dbReference type="InterPro" id="IPR003526">
    <property type="entry name" value="MECDP_synthase"/>
</dbReference>
<sequence length="387" mass="43510">MKRSVIVVAAGAGKRFGSPDKVFVEINNKPLFMFPLQTFENTHFIDDIWIVTRKEAIERIKEIIQSFKIQKIKGIIEGGTERQDSVYNALKVLHKDTDIVLIHDAARPLISKELIERIIEAMNPEVDGVIPVVELTDTIKWIKQKNIIGGTLNRNILRAVQTPQAFWFKRLFQAYEKAYEEGIYGTDDAFLIERYGGKVIAVKGDEKNIKITIKQDLEKIKSFLQYDEMSSLRIGIGYDSHRLVSGKKLIIGGVEIPYEKGLEGYSDADVLIHAIIDAILGSAGLGDIGRHFPDTDSQYKDISSLILLKRTLELVRKQKIKPVWVDCTIFAEKPKMSPYISAMKENLHKIGLNVNIKAKTNEGMGFIGRGEGIAAQAICLSSIRLDP</sequence>
<evidence type="ECO:0000256" key="7">
    <source>
        <dbReference type="ARBA" id="ARBA00022679"/>
    </source>
</evidence>
<dbReference type="CDD" id="cd02516">
    <property type="entry name" value="CDP-ME_synthetase"/>
    <property type="match status" value="1"/>
</dbReference>
<dbReference type="InterPro" id="IPR036571">
    <property type="entry name" value="MECDP_synthase_sf"/>
</dbReference>
<feature type="region of interest" description="2-C-methyl-D-erythritol 2,4-cyclodiphosphate synthase" evidence="13">
    <location>
        <begin position="233"/>
        <end position="387"/>
    </location>
</feature>
<comment type="similarity">
    <text evidence="13">In the N-terminal section; belongs to the IspD/TarI cytidylyltransferase family. IspD subfamily.</text>
</comment>
<dbReference type="InterPro" id="IPR026596">
    <property type="entry name" value="IspD/F"/>
</dbReference>
<dbReference type="InterPro" id="IPR001228">
    <property type="entry name" value="IspD"/>
</dbReference>
<comment type="similarity">
    <text evidence="13">In the C-terminal section; belongs to the IspF family.</text>
</comment>
<dbReference type="GO" id="GO:0050518">
    <property type="term" value="F:2-C-methyl-D-erythritol 4-phosphate cytidylyltransferase activity"/>
    <property type="evidence" value="ECO:0007669"/>
    <property type="project" value="UniProtKB-UniRule"/>
</dbReference>
<dbReference type="Gene3D" id="3.90.550.10">
    <property type="entry name" value="Spore Coat Polysaccharide Biosynthesis Protein SpsA, Chain A"/>
    <property type="match status" value="1"/>
</dbReference>
<comment type="pathway">
    <text evidence="4 13">Isoprenoid biosynthesis; isopentenyl diphosphate biosynthesis via DXP pathway; isopentenyl diphosphate from 1-deoxy-D-xylulose 5-phosphate: step 4/6.</text>
</comment>
<feature type="site" description="Transition state stabilizer" evidence="13">
    <location>
        <position position="15"/>
    </location>
</feature>
<dbReference type="CDD" id="cd00554">
    <property type="entry name" value="MECDP_synthase"/>
    <property type="match status" value="1"/>
</dbReference>
<dbReference type="InterPro" id="IPR029044">
    <property type="entry name" value="Nucleotide-diphossugar_trans"/>
</dbReference>
<keyword evidence="10 13" id="KW-0414">Isoprene biosynthesis</keyword>
<feature type="region of interest" description="2-C-methyl-D-erythritol 4-phosphate cytidylyltransferase" evidence="13">
    <location>
        <begin position="1"/>
        <end position="232"/>
    </location>
</feature>
<dbReference type="NCBIfam" id="TIGR00151">
    <property type="entry name" value="ispF"/>
    <property type="match status" value="1"/>
</dbReference>
<dbReference type="AlphaFoldDB" id="A0A9W6LJX6"/>
<comment type="catalytic activity">
    <reaction evidence="2 13">
        <text>2-C-methyl-D-erythritol 4-phosphate + CTP + H(+) = 4-CDP-2-C-methyl-D-erythritol + diphosphate</text>
        <dbReference type="Rhea" id="RHEA:13429"/>
        <dbReference type="ChEBI" id="CHEBI:15378"/>
        <dbReference type="ChEBI" id="CHEBI:33019"/>
        <dbReference type="ChEBI" id="CHEBI:37563"/>
        <dbReference type="ChEBI" id="CHEBI:57823"/>
        <dbReference type="ChEBI" id="CHEBI:58262"/>
        <dbReference type="EC" id="2.7.7.60"/>
    </reaction>
</comment>
<accession>A0A9W6LJX6</accession>
<dbReference type="PROSITE" id="PS01295">
    <property type="entry name" value="ISPD"/>
    <property type="match status" value="1"/>
</dbReference>
<name>A0A9W6LJX6_9BACT</name>
<evidence type="ECO:0000256" key="8">
    <source>
        <dbReference type="ARBA" id="ARBA00022695"/>
    </source>
</evidence>
<feature type="site" description="Positions MEP for the nucleophilic attack" evidence="13">
    <location>
        <position position="210"/>
    </location>
</feature>
<dbReference type="PROSITE" id="PS01350">
    <property type="entry name" value="ISPF"/>
    <property type="match status" value="1"/>
</dbReference>
<evidence type="ECO:0000313" key="15">
    <source>
        <dbReference type="EMBL" id="GLI52608.1"/>
    </source>
</evidence>
<evidence type="ECO:0000256" key="2">
    <source>
        <dbReference type="ARBA" id="ARBA00001282"/>
    </source>
</evidence>
<feature type="binding site" evidence="13">
    <location>
        <position position="273"/>
    </location>
    <ligand>
        <name>a divalent metal cation</name>
        <dbReference type="ChEBI" id="CHEBI:60240"/>
    </ligand>
</feature>
<evidence type="ECO:0000256" key="1">
    <source>
        <dbReference type="ARBA" id="ARBA00000200"/>
    </source>
</evidence>
<dbReference type="EMBL" id="BSDX01000001">
    <property type="protein sequence ID" value="GLI52608.1"/>
    <property type="molecule type" value="Genomic_DNA"/>
</dbReference>
<feature type="binding site" evidence="13">
    <location>
        <begin position="287"/>
        <end position="289"/>
    </location>
    <ligand>
        <name>4-CDP-2-C-methyl-D-erythritol 2-phosphate</name>
        <dbReference type="ChEBI" id="CHEBI:57919"/>
    </ligand>
</feature>
<dbReference type="Proteomes" id="UP001144297">
    <property type="component" value="Unassembled WGS sequence"/>
</dbReference>
<comment type="function">
    <text evidence="13">Bifunctional enzyme that catalyzes the formation of 4-diphosphocytidyl-2-C-methyl-D-erythritol from CTP and 2-C-methyl-D-erythritol 4-phosphate (MEP) (IspD), and catalyzes the conversion of 4-diphosphocytidyl-2-C-methyl-D-erythritol 2-phosphate (CDP-ME2P) to 2-C-methyl-D-erythritol 2,4-cyclodiphosphate (ME-CPP) with a corresponding release of cytidine 5-monophosphate (CMP) (IspF).</text>
</comment>
<keyword evidence="7 13" id="KW-0808">Transferase</keyword>
<keyword evidence="9 13" id="KW-0479">Metal-binding</keyword>
<evidence type="ECO:0000256" key="5">
    <source>
        <dbReference type="ARBA" id="ARBA00004787"/>
    </source>
</evidence>
<evidence type="ECO:0000256" key="9">
    <source>
        <dbReference type="ARBA" id="ARBA00022723"/>
    </source>
</evidence>
<dbReference type="HAMAP" id="MF_01520">
    <property type="entry name" value="IspDF"/>
    <property type="match status" value="1"/>
</dbReference>
<dbReference type="InterPro" id="IPR018294">
    <property type="entry name" value="ISPD_synthase_CS"/>
</dbReference>
<protein>
    <recommendedName>
        <fullName evidence="13">Bifunctional enzyme IspD/IspF</fullName>
    </recommendedName>
    <domain>
        <recommendedName>
            <fullName evidence="13">2-C-methyl-D-erythritol 4-phosphate cytidylyltransferase</fullName>
            <ecNumber evidence="13">2.7.7.60</ecNumber>
        </recommendedName>
        <alternativeName>
            <fullName evidence="13">4-diphosphocytidyl-2C-methyl-D-erythritol synthase</fullName>
        </alternativeName>
        <alternativeName>
            <fullName evidence="13">MEP cytidylyltransferase</fullName>
            <shortName evidence="13">MCT</shortName>
        </alternativeName>
    </domain>
    <domain>
        <recommendedName>
            <fullName evidence="13">2-C-methyl-D-erythritol 2,4-cyclodiphosphate synthase</fullName>
            <shortName evidence="13">MECDP-synthase</shortName>
            <shortName evidence="13">MECPP-synthase</shortName>
            <shortName evidence="13">MECPS</shortName>
            <ecNumber evidence="13">4.6.1.12</ecNumber>
        </recommendedName>
    </domain>
</protein>
<dbReference type="FunFam" id="3.90.550.10:FF:000003">
    <property type="entry name" value="2-C-methyl-D-erythritol 4-phosphate cytidylyltransferase"/>
    <property type="match status" value="1"/>
</dbReference>
<dbReference type="PANTHER" id="PTHR43181">
    <property type="entry name" value="2-C-METHYL-D-ERYTHRITOL 2,4-CYCLODIPHOSPHATE SYNTHASE, CHLOROPLASTIC"/>
    <property type="match status" value="1"/>
</dbReference>
<comment type="similarity">
    <text evidence="6">Belongs to the IspD/TarI cytidylyltransferase family. IspD subfamily.</text>
</comment>
<evidence type="ECO:0000313" key="16">
    <source>
        <dbReference type="Proteomes" id="UP001144297"/>
    </source>
</evidence>
<evidence type="ECO:0000256" key="3">
    <source>
        <dbReference type="ARBA" id="ARBA00001968"/>
    </source>
</evidence>
<evidence type="ECO:0000256" key="11">
    <source>
        <dbReference type="ARBA" id="ARBA00023239"/>
    </source>
</evidence>
<dbReference type="GO" id="GO:0008685">
    <property type="term" value="F:2-C-methyl-D-erythritol 2,4-cyclodiphosphate synthase activity"/>
    <property type="evidence" value="ECO:0007669"/>
    <property type="project" value="UniProtKB-UniRule"/>
</dbReference>
<dbReference type="InterPro" id="IPR034683">
    <property type="entry name" value="IspD/TarI"/>
</dbReference>
<dbReference type="GO" id="GO:0016114">
    <property type="term" value="P:terpenoid biosynthetic process"/>
    <property type="evidence" value="ECO:0007669"/>
    <property type="project" value="InterPro"/>
</dbReference>
<proteinExistence type="inferred from homology"/>
<reference evidence="15" key="1">
    <citation type="submission" date="2022-12" db="EMBL/GenBank/DDBJ databases">
        <title>Reference genome sequencing for broad-spectrum identification of bacterial and archaeal isolates by mass spectrometry.</title>
        <authorList>
            <person name="Sekiguchi Y."/>
            <person name="Tourlousse D.M."/>
        </authorList>
    </citation>
    <scope>NUCLEOTIDE SEQUENCE</scope>
    <source>
        <strain evidence="15">TSL-P1</strain>
    </source>
</reference>
<feature type="binding site" evidence="13">
    <location>
        <begin position="239"/>
        <end position="241"/>
    </location>
    <ligand>
        <name>4-CDP-2-C-methyl-D-erythritol 2-phosphate</name>
        <dbReference type="ChEBI" id="CHEBI:57919"/>
    </ligand>
</feature>
<organism evidence="15 16">
    <name type="scientific">Thermodesulfovibrio yellowstonii</name>
    <dbReference type="NCBI Taxonomy" id="28262"/>
    <lineage>
        <taxon>Bacteria</taxon>
        <taxon>Pseudomonadati</taxon>
        <taxon>Nitrospirota</taxon>
        <taxon>Thermodesulfovibrionia</taxon>
        <taxon>Thermodesulfovibrionales</taxon>
        <taxon>Thermodesulfovibrionaceae</taxon>
        <taxon>Thermodesulfovibrio</taxon>
    </lineage>
</organism>
<dbReference type="Pfam" id="PF01128">
    <property type="entry name" value="IspD"/>
    <property type="match status" value="1"/>
</dbReference>
<feature type="site" description="Transition state stabilizer" evidence="13">
    <location>
        <position position="21"/>
    </location>
</feature>
<dbReference type="GO" id="GO:0019288">
    <property type="term" value="P:isopentenyl diphosphate biosynthetic process, methylerythritol 4-phosphate pathway"/>
    <property type="evidence" value="ECO:0007669"/>
    <property type="project" value="UniProtKB-UniRule"/>
</dbReference>
<keyword evidence="12 13" id="KW-0511">Multifunctional enzyme</keyword>
<dbReference type="HAMAP" id="MF_00107">
    <property type="entry name" value="IspF"/>
    <property type="match status" value="1"/>
</dbReference>
<dbReference type="Pfam" id="PF02542">
    <property type="entry name" value="YgbB"/>
    <property type="match status" value="1"/>
</dbReference>
<evidence type="ECO:0000256" key="12">
    <source>
        <dbReference type="ARBA" id="ARBA00023268"/>
    </source>
</evidence>
<dbReference type="EC" id="4.6.1.12" evidence="13"/>
<feature type="binding site" evidence="13">
    <location>
        <begin position="292"/>
        <end position="296"/>
    </location>
    <ligand>
        <name>4-CDP-2-C-methyl-D-erythritol 2-phosphate</name>
        <dbReference type="ChEBI" id="CHEBI:57919"/>
    </ligand>
</feature>
<dbReference type="GO" id="GO:0046872">
    <property type="term" value="F:metal ion binding"/>
    <property type="evidence" value="ECO:0007669"/>
    <property type="project" value="UniProtKB-KW"/>
</dbReference>
<evidence type="ECO:0000259" key="14">
    <source>
        <dbReference type="Pfam" id="PF02542"/>
    </source>
</evidence>
<feature type="binding site" evidence="13">
    <location>
        <position position="366"/>
    </location>
    <ligand>
        <name>4-CDP-2-C-methyl-D-erythritol 2-phosphate</name>
        <dbReference type="ChEBI" id="CHEBI:57919"/>
    </ligand>
</feature>
<feature type="site" description="Positions MEP for the nucleophilic attack" evidence="13">
    <location>
        <position position="154"/>
    </location>
</feature>
<dbReference type="SUPFAM" id="SSF53448">
    <property type="entry name" value="Nucleotide-diphospho-sugar transferases"/>
    <property type="match status" value="1"/>
</dbReference>
<dbReference type="EC" id="2.7.7.60" evidence="13"/>
<comment type="cofactor">
    <cofactor evidence="3 13">
        <name>a divalent metal cation</name>
        <dbReference type="ChEBI" id="CHEBI:60240"/>
    </cofactor>
</comment>
<keyword evidence="16" id="KW-1185">Reference proteome</keyword>
<feature type="binding site" evidence="13">
    <location>
        <position position="369"/>
    </location>
    <ligand>
        <name>4-CDP-2-C-methyl-D-erythritol 2-phosphate</name>
        <dbReference type="ChEBI" id="CHEBI:57919"/>
    </ligand>
</feature>
<keyword evidence="11 13" id="KW-0456">Lyase</keyword>
<evidence type="ECO:0000256" key="6">
    <source>
        <dbReference type="ARBA" id="ARBA00009789"/>
    </source>
</evidence>
<evidence type="ECO:0000256" key="4">
    <source>
        <dbReference type="ARBA" id="ARBA00004709"/>
    </source>
</evidence>
<feature type="domain" description="2-C-methyl-D-erythritol 2,4-cyclodiphosphate synthase" evidence="14">
    <location>
        <begin position="232"/>
        <end position="380"/>
    </location>
</feature>